<gene>
    <name evidence="7" type="ORF">FHK82_17875</name>
</gene>
<dbReference type="SUPFAM" id="SSF88946">
    <property type="entry name" value="Sigma2 domain of RNA polymerase sigma factors"/>
    <property type="match status" value="1"/>
</dbReference>
<dbReference type="Pfam" id="PF04542">
    <property type="entry name" value="Sigma70_r2"/>
    <property type="match status" value="1"/>
</dbReference>
<dbReference type="NCBIfam" id="TIGR02937">
    <property type="entry name" value="sigma70-ECF"/>
    <property type="match status" value="1"/>
</dbReference>
<dbReference type="EMBL" id="VMRY01000142">
    <property type="protein sequence ID" value="TVT48076.1"/>
    <property type="molecule type" value="Genomic_DNA"/>
</dbReference>
<feature type="domain" description="RNA polymerase sigma factor 70 region 4 type 2" evidence="6">
    <location>
        <begin position="189"/>
        <end position="241"/>
    </location>
</feature>
<evidence type="ECO:0000259" key="5">
    <source>
        <dbReference type="Pfam" id="PF04542"/>
    </source>
</evidence>
<evidence type="ECO:0000256" key="3">
    <source>
        <dbReference type="ARBA" id="ARBA00023082"/>
    </source>
</evidence>
<evidence type="ECO:0000256" key="4">
    <source>
        <dbReference type="ARBA" id="ARBA00023163"/>
    </source>
</evidence>
<accession>A0A558CH16</accession>
<dbReference type="SUPFAM" id="SSF88659">
    <property type="entry name" value="Sigma3 and sigma4 domains of RNA polymerase sigma factors"/>
    <property type="match status" value="1"/>
</dbReference>
<keyword evidence="4" id="KW-0804">Transcription</keyword>
<dbReference type="GO" id="GO:0016987">
    <property type="term" value="F:sigma factor activity"/>
    <property type="evidence" value="ECO:0007669"/>
    <property type="project" value="UniProtKB-KW"/>
</dbReference>
<dbReference type="InterPro" id="IPR013249">
    <property type="entry name" value="RNA_pol_sigma70_r4_t2"/>
</dbReference>
<evidence type="ECO:0000259" key="6">
    <source>
        <dbReference type="Pfam" id="PF08281"/>
    </source>
</evidence>
<dbReference type="PANTHER" id="PTHR43133">
    <property type="entry name" value="RNA POLYMERASE ECF-TYPE SIGMA FACTO"/>
    <property type="match status" value="1"/>
</dbReference>
<comment type="caution">
    <text evidence="7">The sequence shown here is derived from an EMBL/GenBank/DDBJ whole genome shotgun (WGS) entry which is preliminary data.</text>
</comment>
<dbReference type="InterPro" id="IPR007627">
    <property type="entry name" value="RNA_pol_sigma70_r2"/>
</dbReference>
<protein>
    <submittedName>
        <fullName evidence="7">Sigma-70 family RNA polymerase sigma factor</fullName>
    </submittedName>
</protein>
<comment type="similarity">
    <text evidence="1">Belongs to the sigma-70 factor family. ECF subfamily.</text>
</comment>
<keyword evidence="3" id="KW-0731">Sigma factor</keyword>
<dbReference type="GO" id="GO:0006352">
    <property type="term" value="P:DNA-templated transcription initiation"/>
    <property type="evidence" value="ECO:0007669"/>
    <property type="project" value="InterPro"/>
</dbReference>
<name>A0A558CH16_9GAMM</name>
<dbReference type="InterPro" id="IPR013325">
    <property type="entry name" value="RNA_pol_sigma_r2"/>
</dbReference>
<sequence>MPRRLSLGYLQSRKVISIQPRATGGVYWQLVGKAGWYPRARSEPFACHDGPYHAFGHLLIVCVSRPLVDSEQHSEQALLKRIADGDEQALQALYESYEPRIYRFALKRLGNSFDAADVLNDVLLQVWRSAGRFQGRSKVSTWILGIAHHKVIDRLRQRGRADFEELDPQMANEDEVSVVRALSAAQELEQLVFCMDRLKDGHRQVIHLAFVESLSYPDIAAILECPEGTVKTRMFHARKQIQACLQRHFSTDHG</sequence>
<dbReference type="Proteomes" id="UP000317355">
    <property type="component" value="Unassembled WGS sequence"/>
</dbReference>
<organism evidence="7 8">
    <name type="scientific">Sedimenticola thiotaurini</name>
    <dbReference type="NCBI Taxonomy" id="1543721"/>
    <lineage>
        <taxon>Bacteria</taxon>
        <taxon>Pseudomonadati</taxon>
        <taxon>Pseudomonadota</taxon>
        <taxon>Gammaproteobacteria</taxon>
        <taxon>Chromatiales</taxon>
        <taxon>Sedimenticolaceae</taxon>
        <taxon>Sedimenticola</taxon>
    </lineage>
</organism>
<evidence type="ECO:0000256" key="1">
    <source>
        <dbReference type="ARBA" id="ARBA00010641"/>
    </source>
</evidence>
<keyword evidence="2" id="KW-0805">Transcription regulation</keyword>
<dbReference type="AlphaFoldDB" id="A0A558CH16"/>
<dbReference type="GO" id="GO:0003677">
    <property type="term" value="F:DNA binding"/>
    <property type="evidence" value="ECO:0007669"/>
    <property type="project" value="InterPro"/>
</dbReference>
<proteinExistence type="inferred from homology"/>
<dbReference type="InterPro" id="IPR014284">
    <property type="entry name" value="RNA_pol_sigma-70_dom"/>
</dbReference>
<evidence type="ECO:0000256" key="2">
    <source>
        <dbReference type="ARBA" id="ARBA00023015"/>
    </source>
</evidence>
<dbReference type="InterPro" id="IPR036388">
    <property type="entry name" value="WH-like_DNA-bd_sf"/>
</dbReference>
<dbReference type="InterPro" id="IPR013324">
    <property type="entry name" value="RNA_pol_sigma_r3/r4-like"/>
</dbReference>
<feature type="domain" description="RNA polymerase sigma-70 region 2" evidence="5">
    <location>
        <begin position="93"/>
        <end position="160"/>
    </location>
</feature>
<evidence type="ECO:0000313" key="8">
    <source>
        <dbReference type="Proteomes" id="UP000317355"/>
    </source>
</evidence>
<dbReference type="CDD" id="cd06171">
    <property type="entry name" value="Sigma70_r4"/>
    <property type="match status" value="1"/>
</dbReference>
<dbReference type="InterPro" id="IPR039425">
    <property type="entry name" value="RNA_pol_sigma-70-like"/>
</dbReference>
<reference evidence="7 8" key="1">
    <citation type="submission" date="2019-07" db="EMBL/GenBank/DDBJ databases">
        <title>The pathways for chlorine oxyanion respiration interact through the shared metabolite chlorate.</title>
        <authorList>
            <person name="Barnum T.P."/>
            <person name="Cheng Y."/>
            <person name="Hill K.A."/>
            <person name="Lucas L.N."/>
            <person name="Carlson H.K."/>
            <person name="Coates J.D."/>
        </authorList>
    </citation>
    <scope>NUCLEOTIDE SEQUENCE [LARGE SCALE GENOMIC DNA]</scope>
    <source>
        <strain evidence="7">BK-3</strain>
    </source>
</reference>
<dbReference type="PANTHER" id="PTHR43133:SF32">
    <property type="entry name" value="BLR3042 PROTEIN"/>
    <property type="match status" value="1"/>
</dbReference>
<dbReference type="Pfam" id="PF08281">
    <property type="entry name" value="Sigma70_r4_2"/>
    <property type="match status" value="1"/>
</dbReference>
<dbReference type="Gene3D" id="1.10.10.10">
    <property type="entry name" value="Winged helix-like DNA-binding domain superfamily/Winged helix DNA-binding domain"/>
    <property type="match status" value="1"/>
</dbReference>
<dbReference type="Gene3D" id="1.10.1740.10">
    <property type="match status" value="1"/>
</dbReference>
<evidence type="ECO:0000313" key="7">
    <source>
        <dbReference type="EMBL" id="TVT48076.1"/>
    </source>
</evidence>